<keyword evidence="1" id="KW-1133">Transmembrane helix</keyword>
<dbReference type="KEGG" id="pchm:VFPPC_16326"/>
<keyword evidence="3" id="KW-1185">Reference proteome</keyword>
<evidence type="ECO:0000256" key="1">
    <source>
        <dbReference type="SAM" id="Phobius"/>
    </source>
</evidence>
<name>A0A179FJ01_METCM</name>
<dbReference type="EMBL" id="LSBJ02000005">
    <property type="protein sequence ID" value="OAQ65278.2"/>
    <property type="molecule type" value="Genomic_DNA"/>
</dbReference>
<dbReference type="GeneID" id="28858073"/>
<feature type="transmembrane region" description="Helical" evidence="1">
    <location>
        <begin position="93"/>
        <end position="116"/>
    </location>
</feature>
<organism evidence="2 3">
    <name type="scientific">Pochonia chlamydosporia 170</name>
    <dbReference type="NCBI Taxonomy" id="1380566"/>
    <lineage>
        <taxon>Eukaryota</taxon>
        <taxon>Fungi</taxon>
        <taxon>Dikarya</taxon>
        <taxon>Ascomycota</taxon>
        <taxon>Pezizomycotina</taxon>
        <taxon>Sordariomycetes</taxon>
        <taxon>Hypocreomycetidae</taxon>
        <taxon>Hypocreales</taxon>
        <taxon>Clavicipitaceae</taxon>
        <taxon>Pochonia</taxon>
    </lineage>
</organism>
<proteinExistence type="predicted"/>
<keyword evidence="1" id="KW-0812">Transmembrane</keyword>
<comment type="caution">
    <text evidence="2">The sequence shown here is derived from an EMBL/GenBank/DDBJ whole genome shotgun (WGS) entry which is preliminary data.</text>
</comment>
<dbReference type="AlphaFoldDB" id="A0A179FJ01"/>
<reference evidence="2 3" key="1">
    <citation type="journal article" date="2016" name="PLoS Pathog.">
        <title>Biosynthesis of antibiotic leucinostatins in bio-control fungus Purpureocillium lilacinum and their inhibition on phytophthora revealed by genome mining.</title>
        <authorList>
            <person name="Wang G."/>
            <person name="Liu Z."/>
            <person name="Lin R."/>
            <person name="Li E."/>
            <person name="Mao Z."/>
            <person name="Ling J."/>
            <person name="Yang Y."/>
            <person name="Yin W.B."/>
            <person name="Xie B."/>
        </authorList>
    </citation>
    <scope>NUCLEOTIDE SEQUENCE [LARGE SCALE GENOMIC DNA]</scope>
    <source>
        <strain evidence="2">170</strain>
    </source>
</reference>
<evidence type="ECO:0000313" key="2">
    <source>
        <dbReference type="EMBL" id="OAQ65278.2"/>
    </source>
</evidence>
<gene>
    <name evidence="2" type="ORF">VFPPC_16326</name>
</gene>
<dbReference type="Proteomes" id="UP000078397">
    <property type="component" value="Unassembled WGS sequence"/>
</dbReference>
<dbReference type="RefSeq" id="XP_018142592.2">
    <property type="nucleotide sequence ID" value="XM_018294079.2"/>
</dbReference>
<evidence type="ECO:0000313" key="3">
    <source>
        <dbReference type="Proteomes" id="UP000078397"/>
    </source>
</evidence>
<accession>A0A179FJ01</accession>
<protein>
    <submittedName>
        <fullName evidence="2">Uncharacterized protein</fullName>
    </submittedName>
</protein>
<keyword evidence="1" id="KW-0472">Membrane</keyword>
<sequence length="233" mass="25651">MTILIWPSFLGPHIHTALFSDLDVTLTRPTCPLTAPYQQHFDNSTPALEPAAWRRCRRPIITGCSGPYSQALFAPVPRTAVSDRQKKQAKDSFLSFVHIFEVAFGIITGSCGVALVRVLGRLKMTMIHLMTPFTQTPCNFRVGLVAKLSVECFVICWPQTGIGFAILLCLLARQKGSLSSMPSSHGAAYVFSKGKILVLFSQLRTSNSPISVLLITIGKQSLLMPFFRSTHVL</sequence>